<keyword evidence="4 5" id="KW-0472">Membrane</keyword>
<name>A0ABQ1RMQ7_9MICO</name>
<dbReference type="RefSeq" id="WP_188436258.1">
    <property type="nucleotide sequence ID" value="NZ_BMCM01000002.1"/>
</dbReference>
<feature type="transmembrane region" description="Helical" evidence="5">
    <location>
        <begin position="392"/>
        <end position="410"/>
    </location>
</feature>
<feature type="transmembrane region" description="Helical" evidence="5">
    <location>
        <begin position="84"/>
        <end position="103"/>
    </location>
</feature>
<comment type="caution">
    <text evidence="7">The sequence shown here is derived from an EMBL/GenBank/DDBJ whole genome shotgun (WGS) entry which is preliminary data.</text>
</comment>
<evidence type="ECO:0000256" key="3">
    <source>
        <dbReference type="ARBA" id="ARBA00022989"/>
    </source>
</evidence>
<feature type="transmembrane region" description="Helical" evidence="5">
    <location>
        <begin position="115"/>
        <end position="134"/>
    </location>
</feature>
<evidence type="ECO:0000256" key="5">
    <source>
        <dbReference type="SAM" id="Phobius"/>
    </source>
</evidence>
<dbReference type="Pfam" id="PF04932">
    <property type="entry name" value="Wzy_C"/>
    <property type="match status" value="1"/>
</dbReference>
<dbReference type="PANTHER" id="PTHR37422">
    <property type="entry name" value="TEICHURONIC ACID BIOSYNTHESIS PROTEIN TUAE"/>
    <property type="match status" value="1"/>
</dbReference>
<feature type="transmembrane region" description="Helical" evidence="5">
    <location>
        <begin position="416"/>
        <end position="435"/>
    </location>
</feature>
<reference evidence="8" key="1">
    <citation type="journal article" date="2019" name="Int. J. Syst. Evol. Microbiol.">
        <title>The Global Catalogue of Microorganisms (GCM) 10K type strain sequencing project: providing services to taxonomists for standard genome sequencing and annotation.</title>
        <authorList>
            <consortium name="The Broad Institute Genomics Platform"/>
            <consortium name="The Broad Institute Genome Sequencing Center for Infectious Disease"/>
            <person name="Wu L."/>
            <person name="Ma J."/>
        </authorList>
    </citation>
    <scope>NUCLEOTIDE SEQUENCE [LARGE SCALE GENOMIC DNA]</scope>
    <source>
        <strain evidence="8">CCM 7640</strain>
    </source>
</reference>
<feature type="transmembrane region" description="Helical" evidence="5">
    <location>
        <begin position="51"/>
        <end position="72"/>
    </location>
</feature>
<feature type="transmembrane region" description="Helical" evidence="5">
    <location>
        <begin position="205"/>
        <end position="223"/>
    </location>
</feature>
<dbReference type="InterPro" id="IPR007016">
    <property type="entry name" value="O-antigen_ligase-rel_domated"/>
</dbReference>
<evidence type="ECO:0000313" key="8">
    <source>
        <dbReference type="Proteomes" id="UP000629365"/>
    </source>
</evidence>
<evidence type="ECO:0000313" key="7">
    <source>
        <dbReference type="EMBL" id="GGD75623.1"/>
    </source>
</evidence>
<feature type="domain" description="O-antigen ligase-related" evidence="6">
    <location>
        <begin position="237"/>
        <end position="363"/>
    </location>
</feature>
<sequence>MSAIVYQGASATRDGPQPRARSGDVVTWLTLYLVVLLAVPSRFVVGPLGSAGAPSMLMGLVSLVFWVALLIIRRHSVAELRFYPLRWALGALIFVSGISYALAMSRPINADEVSPADVAILALLSWAGTMLLTIDGVRTRRRFDDLVWRVVVAGGLLAALGLAQVVTSMSITNLISFPGLTEVSSSELVYRNGFVRPNGTATHPIEYGAIVAMILPLALHVGLYHTARSAVLRWWPALAIAAVIGISGSRSAYLCAIVGVLVCVFAWSPVLRRWMLGLALAGLVIVSLVYPRLLRFIVALFDNPENDPSITSRTDSFDFAWAFVAEHPLFGRGFGTFLPKYRIFDNQYLVQLVSVGVLGTIALVALGWVALSEMNRVAKTTLGGETMRTRDLTAAMSGALVAGFVSMAFFDAFAFPMTMGTLFLLLGMAGAVARLSRDYHPLW</sequence>
<dbReference type="EMBL" id="BMCM01000002">
    <property type="protein sequence ID" value="GGD75623.1"/>
    <property type="molecule type" value="Genomic_DNA"/>
</dbReference>
<dbReference type="Proteomes" id="UP000629365">
    <property type="component" value="Unassembled WGS sequence"/>
</dbReference>
<dbReference type="InterPro" id="IPR051533">
    <property type="entry name" value="WaaL-like"/>
</dbReference>
<dbReference type="PANTHER" id="PTHR37422:SF13">
    <property type="entry name" value="LIPOPOLYSACCHARIDE BIOSYNTHESIS PROTEIN PA4999-RELATED"/>
    <property type="match status" value="1"/>
</dbReference>
<proteinExistence type="predicted"/>
<evidence type="ECO:0000259" key="6">
    <source>
        <dbReference type="Pfam" id="PF04932"/>
    </source>
</evidence>
<organism evidence="7 8">
    <name type="scientific">Microbacterium murale</name>
    <dbReference type="NCBI Taxonomy" id="1081040"/>
    <lineage>
        <taxon>Bacteria</taxon>
        <taxon>Bacillati</taxon>
        <taxon>Actinomycetota</taxon>
        <taxon>Actinomycetes</taxon>
        <taxon>Micrococcales</taxon>
        <taxon>Microbacteriaceae</taxon>
        <taxon>Microbacterium</taxon>
    </lineage>
</organism>
<keyword evidence="3 5" id="KW-1133">Transmembrane helix</keyword>
<feature type="transmembrane region" description="Helical" evidence="5">
    <location>
        <begin position="146"/>
        <end position="166"/>
    </location>
</feature>
<comment type="subcellular location">
    <subcellularLocation>
        <location evidence="1">Membrane</location>
        <topology evidence="1">Multi-pass membrane protein</topology>
    </subcellularLocation>
</comment>
<keyword evidence="8" id="KW-1185">Reference proteome</keyword>
<evidence type="ECO:0000256" key="2">
    <source>
        <dbReference type="ARBA" id="ARBA00022692"/>
    </source>
</evidence>
<feature type="transmembrane region" description="Helical" evidence="5">
    <location>
        <begin position="230"/>
        <end position="246"/>
    </location>
</feature>
<gene>
    <name evidence="7" type="ORF">GCM10007269_18370</name>
</gene>
<feature type="transmembrane region" description="Helical" evidence="5">
    <location>
        <begin position="25"/>
        <end position="45"/>
    </location>
</feature>
<evidence type="ECO:0000256" key="4">
    <source>
        <dbReference type="ARBA" id="ARBA00023136"/>
    </source>
</evidence>
<protein>
    <recommendedName>
        <fullName evidence="6">O-antigen ligase-related domain-containing protein</fullName>
    </recommendedName>
</protein>
<keyword evidence="2 5" id="KW-0812">Transmembrane</keyword>
<accession>A0ABQ1RMQ7</accession>
<evidence type="ECO:0000256" key="1">
    <source>
        <dbReference type="ARBA" id="ARBA00004141"/>
    </source>
</evidence>
<feature type="transmembrane region" description="Helical" evidence="5">
    <location>
        <begin position="278"/>
        <end position="301"/>
    </location>
</feature>
<feature type="transmembrane region" description="Helical" evidence="5">
    <location>
        <begin position="252"/>
        <end position="271"/>
    </location>
</feature>
<feature type="transmembrane region" description="Helical" evidence="5">
    <location>
        <begin position="348"/>
        <end position="371"/>
    </location>
</feature>